<dbReference type="GO" id="GO:0016787">
    <property type="term" value="F:hydrolase activity"/>
    <property type="evidence" value="ECO:0007669"/>
    <property type="project" value="UniProtKB-KW"/>
</dbReference>
<evidence type="ECO:0000259" key="1">
    <source>
        <dbReference type="Pfam" id="PF00884"/>
    </source>
</evidence>
<dbReference type="AlphaFoldDB" id="A0A8U0I1N9"/>
<dbReference type="InterPro" id="IPR017850">
    <property type="entry name" value="Alkaline_phosphatase_core_sf"/>
</dbReference>
<protein>
    <submittedName>
        <fullName evidence="2">Sulfatase-like hydrolase/transferase</fullName>
    </submittedName>
</protein>
<dbReference type="KEGG" id="halx:M0R89_19065"/>
<dbReference type="Pfam" id="PF00884">
    <property type="entry name" value="Sulfatase"/>
    <property type="match status" value="1"/>
</dbReference>
<feature type="domain" description="Sulfatase N-terminal" evidence="1">
    <location>
        <begin position="6"/>
        <end position="206"/>
    </location>
</feature>
<dbReference type="SUPFAM" id="SSF53649">
    <property type="entry name" value="Alkaline phosphatase-like"/>
    <property type="match status" value="1"/>
</dbReference>
<organism evidence="2 3">
    <name type="scientific">Halorussus limi</name>
    <dbReference type="NCBI Taxonomy" id="2938695"/>
    <lineage>
        <taxon>Archaea</taxon>
        <taxon>Methanobacteriati</taxon>
        <taxon>Methanobacteriota</taxon>
        <taxon>Stenosarchaea group</taxon>
        <taxon>Halobacteria</taxon>
        <taxon>Halobacteriales</taxon>
        <taxon>Haladaptataceae</taxon>
        <taxon>Halorussus</taxon>
    </lineage>
</organism>
<keyword evidence="2" id="KW-0614">Plasmid</keyword>
<evidence type="ECO:0000313" key="2">
    <source>
        <dbReference type="EMBL" id="UPV76634.1"/>
    </source>
</evidence>
<dbReference type="Proteomes" id="UP000830729">
    <property type="component" value="Plasmid unnamed1"/>
</dbReference>
<gene>
    <name evidence="2" type="ORF">M0R89_19065</name>
</gene>
<keyword evidence="3" id="KW-1185">Reference proteome</keyword>
<name>A0A8U0I1N9_9EURY</name>
<geneLocation type="plasmid" evidence="2 3">
    <name>unnamed1</name>
</geneLocation>
<dbReference type="InterPro" id="IPR000917">
    <property type="entry name" value="Sulfatase_N"/>
</dbReference>
<proteinExistence type="predicted"/>
<reference evidence="2 3" key="1">
    <citation type="submission" date="2022-04" db="EMBL/GenBank/DDBJ databases">
        <title>Diverse halophilic archaea isolated from saline environments.</title>
        <authorList>
            <person name="Cui H.-L."/>
        </authorList>
    </citation>
    <scope>NUCLEOTIDE SEQUENCE [LARGE SCALE GENOMIC DNA]</scope>
    <source>
        <strain evidence="2 3">XZYJT49</strain>
        <plasmid evidence="2 3">unnamed1</plasmid>
    </source>
</reference>
<accession>A0A8U0I1N9</accession>
<dbReference type="EMBL" id="CP096660">
    <property type="protein sequence ID" value="UPV76634.1"/>
    <property type="molecule type" value="Genomic_DNA"/>
</dbReference>
<evidence type="ECO:0000313" key="3">
    <source>
        <dbReference type="Proteomes" id="UP000830729"/>
    </source>
</evidence>
<keyword evidence="2" id="KW-0378">Hydrolase</keyword>
<sequence>MTSIHSGLYPHEHEAIAHTYPDDESYAIPAQPTDIRTLPAEFEVVGYDTYAGCAFMVPFLALRGWYQTHRVYRNARSEVVLEGYRNWRRNQTRSFAYLHLSDLHTPISPPKRYRGGLPGEEYVLTDDGTHELRHSNRCEVYDGCPDCREFRKRRLELYKCALKYVEDQLRPLIEEVRDDTLIVVTGDHGEAVGEHYELDYQFTDSRPNAGVGHGGTPFDSVARVPLGILTPDEPAFLPVGGWANLIDLPGTVLASVTDEEQNPFPGMRWQEPIPEDRTVFCEASRFGTERKAAYCGPRKLIRSETDDVTLTAQVVQDGEQFRQIPEDIESELLDALPPSWDSIKPTPQVSKTVRDRLEELGYT</sequence>
<dbReference type="Gene3D" id="3.40.720.10">
    <property type="entry name" value="Alkaline Phosphatase, subunit A"/>
    <property type="match status" value="1"/>
</dbReference>